<comment type="caution">
    <text evidence="2">The sequence shown here is derived from an EMBL/GenBank/DDBJ whole genome shotgun (WGS) entry which is preliminary data.</text>
</comment>
<sequence>TTIGRFVNRSQLADPEQGEFGYESLEPTSRMPEVEQISKDFTRVNIGSYTIWFSYKTPIAFQTPEGGKVVRENEWGPTTGKHLNYIDRGEKGSRVDGTTFEQQWQELAAAFAPAVTEEEKYIAPEPAANVASLLQRAGNLPEVTAIDRLILRSFAASA</sequence>
<proteinExistence type="predicted"/>
<feature type="non-terminal residue" evidence="2">
    <location>
        <position position="1"/>
    </location>
</feature>
<organism evidence="2">
    <name type="scientific">marine sediment metagenome</name>
    <dbReference type="NCBI Taxonomy" id="412755"/>
    <lineage>
        <taxon>unclassified sequences</taxon>
        <taxon>metagenomes</taxon>
        <taxon>ecological metagenomes</taxon>
    </lineage>
</organism>
<dbReference type="Pfam" id="PF26096">
    <property type="entry name" value="DUF8033"/>
    <property type="match status" value="1"/>
</dbReference>
<dbReference type="InterPro" id="IPR058346">
    <property type="entry name" value="DUF8033"/>
</dbReference>
<gene>
    <name evidence="2" type="ORF">S01H1_08940</name>
</gene>
<dbReference type="EMBL" id="BARS01004572">
    <property type="protein sequence ID" value="GAF80298.1"/>
    <property type="molecule type" value="Genomic_DNA"/>
</dbReference>
<reference evidence="2" key="1">
    <citation type="journal article" date="2014" name="Front. Microbiol.">
        <title>High frequency of phylogenetically diverse reductive dehalogenase-homologous genes in deep subseafloor sedimentary metagenomes.</title>
        <authorList>
            <person name="Kawai M."/>
            <person name="Futagami T."/>
            <person name="Toyoda A."/>
            <person name="Takaki Y."/>
            <person name="Nishi S."/>
            <person name="Hori S."/>
            <person name="Arai W."/>
            <person name="Tsubouchi T."/>
            <person name="Morono Y."/>
            <person name="Uchiyama I."/>
            <person name="Ito T."/>
            <person name="Fujiyama A."/>
            <person name="Inagaki F."/>
            <person name="Takami H."/>
        </authorList>
    </citation>
    <scope>NUCLEOTIDE SEQUENCE</scope>
    <source>
        <strain evidence="2">Expedition CK06-06</strain>
    </source>
</reference>
<evidence type="ECO:0000259" key="1">
    <source>
        <dbReference type="Pfam" id="PF26096"/>
    </source>
</evidence>
<dbReference type="AlphaFoldDB" id="X0SGZ0"/>
<name>X0SGZ0_9ZZZZ</name>
<accession>X0SGZ0</accession>
<feature type="domain" description="DUF8033" evidence="1">
    <location>
        <begin position="45"/>
        <end position="100"/>
    </location>
</feature>
<protein>
    <recommendedName>
        <fullName evidence="1">DUF8033 domain-containing protein</fullName>
    </recommendedName>
</protein>
<evidence type="ECO:0000313" key="2">
    <source>
        <dbReference type="EMBL" id="GAF80298.1"/>
    </source>
</evidence>